<dbReference type="InterPro" id="IPR027383">
    <property type="entry name" value="Znf_put"/>
</dbReference>
<protein>
    <submittedName>
        <fullName evidence="2">Anti-sigma factor</fullName>
    </submittedName>
</protein>
<keyword evidence="3" id="KW-1185">Reference proteome</keyword>
<sequence length="87" mass="10188">MSARDLNCEEVIERLFDYLDQELDAQQAADIDRHLHRCRDCFTRSEFEKRLRARVAAAGTASAPPRLQRRIRHLLDQFNGDESDTTR</sequence>
<reference evidence="2 3" key="1">
    <citation type="submission" date="2020-05" db="EMBL/GenBank/DDBJ databases">
        <title>Comparative genomic analysis of denitrifying bacteria from Halomonas genus.</title>
        <authorList>
            <person name="Wang L."/>
            <person name="Shao Z."/>
        </authorList>
    </citation>
    <scope>NUCLEOTIDE SEQUENCE [LARGE SCALE GENOMIC DNA]</scope>
    <source>
        <strain evidence="2 3">A4</strain>
    </source>
</reference>
<evidence type="ECO:0000313" key="2">
    <source>
        <dbReference type="EMBL" id="MCG6658170.1"/>
    </source>
</evidence>
<dbReference type="Pfam" id="PF13490">
    <property type="entry name" value="zf-HC2"/>
    <property type="match status" value="1"/>
</dbReference>
<comment type="caution">
    <text evidence="2">The sequence shown here is derived from an EMBL/GenBank/DDBJ whole genome shotgun (WGS) entry which is preliminary data.</text>
</comment>
<dbReference type="RefSeq" id="WP_238977322.1">
    <property type="nucleotide sequence ID" value="NZ_JABFUC010000007.1"/>
</dbReference>
<dbReference type="EMBL" id="JABFUC010000007">
    <property type="protein sequence ID" value="MCG6658170.1"/>
    <property type="molecule type" value="Genomic_DNA"/>
</dbReference>
<name>A0ABS9PAK8_9GAMM</name>
<feature type="domain" description="Putative zinc-finger" evidence="1">
    <location>
        <begin position="8"/>
        <end position="41"/>
    </location>
</feature>
<organism evidence="2 3">
    <name type="scientific">Billgrantia campisalis</name>
    <dbReference type="NCBI Taxonomy" id="74661"/>
    <lineage>
        <taxon>Bacteria</taxon>
        <taxon>Pseudomonadati</taxon>
        <taxon>Pseudomonadota</taxon>
        <taxon>Gammaproteobacteria</taxon>
        <taxon>Oceanospirillales</taxon>
        <taxon>Halomonadaceae</taxon>
        <taxon>Billgrantia</taxon>
    </lineage>
</organism>
<accession>A0ABS9PAK8</accession>
<dbReference type="Proteomes" id="UP000814385">
    <property type="component" value="Unassembled WGS sequence"/>
</dbReference>
<gene>
    <name evidence="2" type="ORF">HOP52_10430</name>
</gene>
<evidence type="ECO:0000259" key="1">
    <source>
        <dbReference type="Pfam" id="PF13490"/>
    </source>
</evidence>
<proteinExistence type="predicted"/>
<evidence type="ECO:0000313" key="3">
    <source>
        <dbReference type="Proteomes" id="UP000814385"/>
    </source>
</evidence>